<dbReference type="AlphaFoldDB" id="A0AAD8BPD9"/>
<accession>A0AAD8BPD9</accession>
<proteinExistence type="predicted"/>
<reference evidence="1" key="1">
    <citation type="journal article" date="2023" name="PLoS Negl. Trop. Dis.">
        <title>A genome sequence for Biomphalaria pfeifferi, the major vector snail for the human-infecting parasite Schistosoma mansoni.</title>
        <authorList>
            <person name="Bu L."/>
            <person name="Lu L."/>
            <person name="Laidemitt M.R."/>
            <person name="Zhang S.M."/>
            <person name="Mutuku M."/>
            <person name="Mkoji G."/>
            <person name="Steinauer M."/>
            <person name="Loker E.S."/>
        </authorList>
    </citation>
    <scope>NUCLEOTIDE SEQUENCE</scope>
    <source>
        <strain evidence="1">KasaAsao</strain>
    </source>
</reference>
<dbReference type="Proteomes" id="UP001233172">
    <property type="component" value="Unassembled WGS sequence"/>
</dbReference>
<dbReference type="EMBL" id="JASAOG010000055">
    <property type="protein sequence ID" value="KAK0057369.1"/>
    <property type="molecule type" value="Genomic_DNA"/>
</dbReference>
<evidence type="ECO:0000313" key="2">
    <source>
        <dbReference type="Proteomes" id="UP001233172"/>
    </source>
</evidence>
<sequence length="51" mass="5589">MWASVGLSFPSASHDTSLLSNYGFYQFRPHVSVSNVFPALSARINGCRGKK</sequence>
<keyword evidence="2" id="KW-1185">Reference proteome</keyword>
<gene>
    <name evidence="1" type="ORF">Bpfe_013176</name>
</gene>
<feature type="non-terminal residue" evidence="1">
    <location>
        <position position="51"/>
    </location>
</feature>
<evidence type="ECO:0000313" key="1">
    <source>
        <dbReference type="EMBL" id="KAK0057369.1"/>
    </source>
</evidence>
<reference evidence="1" key="2">
    <citation type="submission" date="2023-04" db="EMBL/GenBank/DDBJ databases">
        <authorList>
            <person name="Bu L."/>
            <person name="Lu L."/>
            <person name="Laidemitt M.R."/>
            <person name="Zhang S.M."/>
            <person name="Mutuku M."/>
            <person name="Mkoji G."/>
            <person name="Steinauer M."/>
            <person name="Loker E.S."/>
        </authorList>
    </citation>
    <scope>NUCLEOTIDE SEQUENCE</scope>
    <source>
        <strain evidence="1">KasaAsao</strain>
        <tissue evidence="1">Whole Snail</tissue>
    </source>
</reference>
<protein>
    <submittedName>
        <fullName evidence="1">Uncharacterized protein</fullName>
    </submittedName>
</protein>
<organism evidence="1 2">
    <name type="scientific">Biomphalaria pfeifferi</name>
    <name type="common">Bloodfluke planorb</name>
    <name type="synonym">Freshwater snail</name>
    <dbReference type="NCBI Taxonomy" id="112525"/>
    <lineage>
        <taxon>Eukaryota</taxon>
        <taxon>Metazoa</taxon>
        <taxon>Spiralia</taxon>
        <taxon>Lophotrochozoa</taxon>
        <taxon>Mollusca</taxon>
        <taxon>Gastropoda</taxon>
        <taxon>Heterobranchia</taxon>
        <taxon>Euthyneura</taxon>
        <taxon>Panpulmonata</taxon>
        <taxon>Hygrophila</taxon>
        <taxon>Lymnaeoidea</taxon>
        <taxon>Planorbidae</taxon>
        <taxon>Biomphalaria</taxon>
    </lineage>
</organism>
<comment type="caution">
    <text evidence="1">The sequence shown here is derived from an EMBL/GenBank/DDBJ whole genome shotgun (WGS) entry which is preliminary data.</text>
</comment>
<name>A0AAD8BPD9_BIOPF</name>